<evidence type="ECO:0000256" key="12">
    <source>
        <dbReference type="ARBA" id="ARBA00023180"/>
    </source>
</evidence>
<keyword evidence="14" id="KW-0968">Cytoplasmic vesicle</keyword>
<reference evidence="26" key="2">
    <citation type="submission" date="2014-07" db="EMBL/GenBank/DDBJ databases">
        <authorList>
            <person name="Hull J."/>
        </authorList>
    </citation>
    <scope>NUCLEOTIDE SEQUENCE</scope>
</reference>
<proteinExistence type="inferred from homology"/>
<dbReference type="GO" id="GO:0005886">
    <property type="term" value="C:plasma membrane"/>
    <property type="evidence" value="ECO:0007669"/>
    <property type="project" value="UniProtKB-SubCell"/>
</dbReference>
<evidence type="ECO:0000256" key="7">
    <source>
        <dbReference type="ARBA" id="ARBA00022729"/>
    </source>
</evidence>
<dbReference type="PANTHER" id="PTHR11506:SF35">
    <property type="entry name" value="LYSOSOME-ASSOCIATED MEMBRANE GLYCOPROTEIN 5"/>
    <property type="match status" value="1"/>
</dbReference>
<evidence type="ECO:0000256" key="23">
    <source>
        <dbReference type="SAM" id="SignalP"/>
    </source>
</evidence>
<feature type="transmembrane region" description="Helical" evidence="22">
    <location>
        <begin position="295"/>
        <end position="317"/>
    </location>
</feature>
<evidence type="ECO:0000256" key="5">
    <source>
        <dbReference type="ARBA" id="ARBA00009644"/>
    </source>
</evidence>
<sequence>MKLTAVLFGVAFVVSAVSAKPEDAPTNAPQEVTTIKTPNTTSTVPPPVSSTKPDEPTSIAPPPSSSSTTLKPTPPPITPSTTPSPAPTTPSPAPTTPSTAPTTPSPAPSTTPKPVPKEYYWRVTDEKGAICILAKADITLKLTYTNETAGKKEQISKEIKISPNATSSGTCDEKNQVLTLTLDNTTISFNFNRNDSENYHLSQIKSNVTLDNALNNQSVISLASDELKVFKTKLNTSYECRWSEPAVLKEVDEYFNVTKATLRVNMDNIRIEAFRDMAGDNFAKAYACEMDNTDLVPIMVGIALGILVAVVLIAYLVGRRNTQAQGYLSM</sequence>
<dbReference type="AlphaFoldDB" id="A0A0A9VYE2"/>
<evidence type="ECO:0000256" key="1">
    <source>
        <dbReference type="ARBA" id="ARBA00004151"/>
    </source>
</evidence>
<dbReference type="InterPro" id="IPR048528">
    <property type="entry name" value="Lamp2-like_luminal"/>
</dbReference>
<dbReference type="GO" id="GO:0072594">
    <property type="term" value="P:establishment of protein localization to organelle"/>
    <property type="evidence" value="ECO:0007669"/>
    <property type="project" value="TreeGrafter"/>
</dbReference>
<evidence type="ECO:0000256" key="14">
    <source>
        <dbReference type="ARBA" id="ARBA00023329"/>
    </source>
</evidence>
<keyword evidence="7 23" id="KW-0732">Signal</keyword>
<comment type="function">
    <text evidence="16">Plays a role in short-term synaptic plasticity in a subset of GABAergic neurons in the brain.</text>
</comment>
<evidence type="ECO:0000256" key="2">
    <source>
        <dbReference type="ARBA" id="ARBA00004158"/>
    </source>
</evidence>
<feature type="domain" description="Lysosome-associated membrane glycoprotein 2-like transmembrane" evidence="25">
    <location>
        <begin position="296"/>
        <end position="324"/>
    </location>
</feature>
<keyword evidence="9 22" id="KW-1133">Transmembrane helix</keyword>
<protein>
    <recommendedName>
        <fullName evidence="18">Lysosome-associated membrane glycoprotein 5</fullName>
    </recommendedName>
    <alternativeName>
        <fullName evidence="19">Lysosome-associated membrane protein 5</fullName>
    </alternativeName>
</protein>
<evidence type="ECO:0000313" key="26">
    <source>
        <dbReference type="EMBL" id="JAG00196.1"/>
    </source>
</evidence>
<evidence type="ECO:0000259" key="24">
    <source>
        <dbReference type="Pfam" id="PF01299"/>
    </source>
</evidence>
<dbReference type="PANTHER" id="PTHR11506">
    <property type="entry name" value="LYSOSOME-ASSOCIATED MEMBRANE GLYCOPROTEIN"/>
    <property type="match status" value="1"/>
</dbReference>
<dbReference type="PROSITE" id="PS51407">
    <property type="entry name" value="LAMP_3"/>
    <property type="match status" value="1"/>
</dbReference>
<dbReference type="Gene3D" id="2.40.160.110">
    <property type="match status" value="1"/>
</dbReference>
<keyword evidence="8" id="KW-0967">Endosome</keyword>
<feature type="chain" id="PRO_5002068656" description="Lysosome-associated membrane glycoprotein 5" evidence="23">
    <location>
        <begin position="20"/>
        <end position="330"/>
    </location>
</feature>
<dbReference type="InterPro" id="IPR002000">
    <property type="entry name" value="Lysosome-assoc_membr_glycop"/>
</dbReference>
<evidence type="ECO:0000256" key="9">
    <source>
        <dbReference type="ARBA" id="ARBA00022989"/>
    </source>
</evidence>
<evidence type="ECO:0000256" key="18">
    <source>
        <dbReference type="ARBA" id="ARBA00074379"/>
    </source>
</evidence>
<dbReference type="Pfam" id="PF21222">
    <property type="entry name" value="Lamp2_2nd"/>
    <property type="match status" value="1"/>
</dbReference>
<accession>A0A0A9VYE2</accession>
<keyword evidence="13" id="KW-0966">Cell projection</keyword>
<evidence type="ECO:0000256" key="22">
    <source>
        <dbReference type="SAM" id="Phobius"/>
    </source>
</evidence>
<feature type="signal peptide" evidence="23">
    <location>
        <begin position="1"/>
        <end position="19"/>
    </location>
</feature>
<comment type="subcellular location">
    <subcellularLocation>
        <location evidence="4">Cell projection</location>
        <location evidence="4">Dendrite</location>
    </subcellularLocation>
    <subcellularLocation>
        <location evidence="17">Cell projection</location>
        <location evidence="17">Growth cone membrane</location>
        <topology evidence="17">Single-pass type I membrane protein</topology>
    </subcellularLocation>
    <subcellularLocation>
        <location evidence="15">Cytoplasmic vesicle</location>
        <location evidence="15">Secretory vesicle</location>
        <location evidence="15">Synaptic vesicle membrane</location>
        <topology evidence="15">Single-pass type I membrane protein</topology>
    </subcellularLocation>
    <subcellularLocation>
        <location evidence="2">Early endosome membrane</location>
        <topology evidence="2">Single-pass type I membrane protein</topology>
    </subcellularLocation>
    <subcellularLocation>
        <location evidence="1">Endoplasmic reticulum-Golgi intermediate compartment membrane</location>
        <topology evidence="1">Single-pass type I membrane protein</topology>
    </subcellularLocation>
    <subcellularLocation>
        <location evidence="20">Membrane</location>
        <topology evidence="20">Single-pass type I membrane protein</topology>
    </subcellularLocation>
    <subcellularLocation>
        <location evidence="3">Recycling endosome</location>
    </subcellularLocation>
</comment>
<evidence type="ECO:0000256" key="3">
    <source>
        <dbReference type="ARBA" id="ARBA00004172"/>
    </source>
</evidence>
<evidence type="ECO:0000256" key="4">
    <source>
        <dbReference type="ARBA" id="ARBA00004279"/>
    </source>
</evidence>
<feature type="compositionally biased region" description="Pro residues" evidence="21">
    <location>
        <begin position="103"/>
        <end position="114"/>
    </location>
</feature>
<dbReference type="GO" id="GO:0005765">
    <property type="term" value="C:lysosomal membrane"/>
    <property type="evidence" value="ECO:0007669"/>
    <property type="project" value="TreeGrafter"/>
</dbReference>
<evidence type="ECO:0000256" key="10">
    <source>
        <dbReference type="ARBA" id="ARBA00023018"/>
    </source>
</evidence>
<evidence type="ECO:0000259" key="25">
    <source>
        <dbReference type="Pfam" id="PF21222"/>
    </source>
</evidence>
<evidence type="ECO:0000256" key="20">
    <source>
        <dbReference type="PROSITE-ProRule" id="PRU00740"/>
    </source>
</evidence>
<feature type="domain" description="Lysosome-associated membrane glycoprotein 2-like luminal" evidence="24">
    <location>
        <begin position="121"/>
        <end position="248"/>
    </location>
</feature>
<comment type="caution">
    <text evidence="20">Lacks conserved residue(s) required for the propagation of feature annotation.</text>
</comment>
<evidence type="ECO:0000256" key="11">
    <source>
        <dbReference type="ARBA" id="ARBA00023136"/>
    </source>
</evidence>
<reference evidence="26" key="1">
    <citation type="journal article" date="2014" name="PLoS ONE">
        <title>Transcriptome-Based Identification of ABC Transporters in the Western Tarnished Plant Bug Lygus hesperus.</title>
        <authorList>
            <person name="Hull J.J."/>
            <person name="Chaney K."/>
            <person name="Geib S.M."/>
            <person name="Fabrick J.A."/>
            <person name="Brent C.S."/>
            <person name="Walsh D."/>
            <person name="Lavine L.C."/>
        </authorList>
    </citation>
    <scope>NUCLEOTIDE SEQUENCE</scope>
</reference>
<evidence type="ECO:0000256" key="17">
    <source>
        <dbReference type="ARBA" id="ARBA00060492"/>
    </source>
</evidence>
<comment type="similarity">
    <text evidence="5 20">Belongs to the LAMP family.</text>
</comment>
<feature type="compositionally biased region" description="Pro residues" evidence="21">
    <location>
        <begin position="72"/>
        <end position="95"/>
    </location>
</feature>
<keyword evidence="6 20" id="KW-0812">Transmembrane</keyword>
<dbReference type="GO" id="GO:0031902">
    <property type="term" value="C:late endosome membrane"/>
    <property type="evidence" value="ECO:0007669"/>
    <property type="project" value="TreeGrafter"/>
</dbReference>
<dbReference type="EMBL" id="GBHO01043408">
    <property type="protein sequence ID" value="JAG00196.1"/>
    <property type="molecule type" value="Transcribed_RNA"/>
</dbReference>
<dbReference type="Pfam" id="PF01299">
    <property type="entry name" value="Lamp2-like_luminal"/>
    <property type="match status" value="1"/>
</dbReference>
<evidence type="ECO:0000256" key="13">
    <source>
        <dbReference type="ARBA" id="ARBA00023273"/>
    </source>
</evidence>
<feature type="region of interest" description="Disordered" evidence="21">
    <location>
        <begin position="20"/>
        <end position="115"/>
    </location>
</feature>
<dbReference type="PRINTS" id="PR01217">
    <property type="entry name" value="PRICHEXTENSN"/>
</dbReference>
<evidence type="ECO:0000256" key="16">
    <source>
        <dbReference type="ARBA" id="ARBA00053950"/>
    </source>
</evidence>
<gene>
    <name evidence="26" type="primary">LAMP1_1</name>
    <name evidence="26" type="ORF">CM83_41237</name>
</gene>
<evidence type="ECO:0000256" key="19">
    <source>
        <dbReference type="ARBA" id="ARBA00076257"/>
    </source>
</evidence>
<keyword evidence="10" id="KW-0770">Synapse</keyword>
<dbReference type="InterPro" id="IPR048524">
    <property type="entry name" value="Lamp2-like_TM"/>
</dbReference>
<evidence type="ECO:0000256" key="21">
    <source>
        <dbReference type="SAM" id="MobiDB-lite"/>
    </source>
</evidence>
<evidence type="ECO:0000256" key="15">
    <source>
        <dbReference type="ARBA" id="ARBA00029428"/>
    </source>
</evidence>
<keyword evidence="11 20" id="KW-0472">Membrane</keyword>
<evidence type="ECO:0000256" key="8">
    <source>
        <dbReference type="ARBA" id="ARBA00022753"/>
    </source>
</evidence>
<evidence type="ECO:0000256" key="6">
    <source>
        <dbReference type="ARBA" id="ARBA00022692"/>
    </source>
</evidence>
<organism evidence="26">
    <name type="scientific">Lygus hesperus</name>
    <name type="common">Western plant bug</name>
    <dbReference type="NCBI Taxonomy" id="30085"/>
    <lineage>
        <taxon>Eukaryota</taxon>
        <taxon>Metazoa</taxon>
        <taxon>Ecdysozoa</taxon>
        <taxon>Arthropoda</taxon>
        <taxon>Hexapoda</taxon>
        <taxon>Insecta</taxon>
        <taxon>Pterygota</taxon>
        <taxon>Neoptera</taxon>
        <taxon>Paraneoptera</taxon>
        <taxon>Hemiptera</taxon>
        <taxon>Heteroptera</taxon>
        <taxon>Panheteroptera</taxon>
        <taxon>Cimicomorpha</taxon>
        <taxon>Miridae</taxon>
        <taxon>Mirini</taxon>
        <taxon>Lygus</taxon>
    </lineage>
</organism>
<keyword evidence="12" id="KW-0325">Glycoprotein</keyword>
<name>A0A0A9VYE2_LYGHE</name>